<dbReference type="Gramene" id="rna-AYBTSS11_LOCUS30630">
    <property type="protein sequence ID" value="CAJ1978436.1"/>
    <property type="gene ID" value="gene-AYBTSS11_LOCUS30630"/>
</dbReference>
<keyword evidence="2" id="KW-0547">Nucleotide-binding</keyword>
<protein>
    <recommendedName>
        <fullName evidence="4">Protein kinase domain-containing protein</fullName>
    </recommendedName>
</protein>
<dbReference type="GO" id="GO:0010468">
    <property type="term" value="P:regulation of gene expression"/>
    <property type="evidence" value="ECO:0007669"/>
    <property type="project" value="TreeGrafter"/>
</dbReference>
<accession>A0AA87B863</accession>
<organism evidence="5 6">
    <name type="scientific">Sphenostylis stenocarpa</name>
    <dbReference type="NCBI Taxonomy" id="92480"/>
    <lineage>
        <taxon>Eukaryota</taxon>
        <taxon>Viridiplantae</taxon>
        <taxon>Streptophyta</taxon>
        <taxon>Embryophyta</taxon>
        <taxon>Tracheophyta</taxon>
        <taxon>Spermatophyta</taxon>
        <taxon>Magnoliopsida</taxon>
        <taxon>eudicotyledons</taxon>
        <taxon>Gunneridae</taxon>
        <taxon>Pentapetalae</taxon>
        <taxon>rosids</taxon>
        <taxon>fabids</taxon>
        <taxon>Fabales</taxon>
        <taxon>Fabaceae</taxon>
        <taxon>Papilionoideae</taxon>
        <taxon>50 kb inversion clade</taxon>
        <taxon>NPAAA clade</taxon>
        <taxon>indigoferoid/millettioid clade</taxon>
        <taxon>Phaseoleae</taxon>
        <taxon>Sphenostylis</taxon>
    </lineage>
</organism>
<dbReference type="GO" id="GO:0007165">
    <property type="term" value="P:signal transduction"/>
    <property type="evidence" value="ECO:0007669"/>
    <property type="project" value="TreeGrafter"/>
</dbReference>
<dbReference type="InterPro" id="IPR000719">
    <property type="entry name" value="Prot_kinase_dom"/>
</dbReference>
<dbReference type="SMART" id="SM00220">
    <property type="entry name" value="S_TKc"/>
    <property type="match status" value="1"/>
</dbReference>
<proteinExistence type="inferred from homology"/>
<dbReference type="GO" id="GO:0010389">
    <property type="term" value="P:regulation of G2/M transition of mitotic cell cycle"/>
    <property type="evidence" value="ECO:0007669"/>
    <property type="project" value="TreeGrafter"/>
</dbReference>
<evidence type="ECO:0000313" key="5">
    <source>
        <dbReference type="EMBL" id="CAJ1978436.1"/>
    </source>
</evidence>
<dbReference type="SUPFAM" id="SSF56112">
    <property type="entry name" value="Protein kinase-like (PK-like)"/>
    <property type="match status" value="1"/>
</dbReference>
<evidence type="ECO:0000313" key="6">
    <source>
        <dbReference type="Proteomes" id="UP001189624"/>
    </source>
</evidence>
<dbReference type="GO" id="GO:0005737">
    <property type="term" value="C:cytoplasm"/>
    <property type="evidence" value="ECO:0007669"/>
    <property type="project" value="TreeGrafter"/>
</dbReference>
<evidence type="ECO:0000256" key="3">
    <source>
        <dbReference type="ARBA" id="ARBA00022840"/>
    </source>
</evidence>
<dbReference type="GO" id="GO:0051445">
    <property type="term" value="P:regulation of meiotic cell cycle"/>
    <property type="evidence" value="ECO:0007669"/>
    <property type="project" value="TreeGrafter"/>
</dbReference>
<sequence>MECNICPRGTEGSRDAAGMDVEVLKLLAVGSYGRVFQCRDLETGALVAMKQIRIMGTWQGVPAPSIREVSFLMELDHNNIVKLLKVGISDKRYVNLVFEHLDCDLHDYIQSSPFPRDALTIKSFMYQMLSAVEFCHSRKILHRDLKPKNVLMDQSRRLIKLADFGLARECRDDILYTEKLGTAWYRAPEILCDDQRYSTPVDVWAAGCIFAEMVTGQPLFQAINSRDELEAIFRLLGTPTEETWSGITELLPNLHLYPNFDPLGLEVLVLGLDRNGLNLLSRMLCMDPRKRISAAAALHHAYFKEVNLILGEKTN</sequence>
<dbReference type="Proteomes" id="UP001189624">
    <property type="component" value="Chromosome 11"/>
</dbReference>
<feature type="domain" description="Protein kinase" evidence="4">
    <location>
        <begin position="21"/>
        <end position="303"/>
    </location>
</feature>
<dbReference type="PROSITE" id="PS50011">
    <property type="entry name" value="PROTEIN_KINASE_DOM"/>
    <property type="match status" value="1"/>
</dbReference>
<dbReference type="AlphaFoldDB" id="A0AA87B863"/>
<dbReference type="GO" id="GO:0000082">
    <property type="term" value="P:G1/S transition of mitotic cell cycle"/>
    <property type="evidence" value="ECO:0007669"/>
    <property type="project" value="TreeGrafter"/>
</dbReference>
<dbReference type="Pfam" id="PF00069">
    <property type="entry name" value="Pkinase"/>
    <property type="match status" value="1"/>
</dbReference>
<dbReference type="PROSITE" id="PS00108">
    <property type="entry name" value="PROTEIN_KINASE_ST"/>
    <property type="match status" value="1"/>
</dbReference>
<dbReference type="GO" id="GO:0005524">
    <property type="term" value="F:ATP binding"/>
    <property type="evidence" value="ECO:0007669"/>
    <property type="project" value="UniProtKB-KW"/>
</dbReference>
<dbReference type="GO" id="GO:0005634">
    <property type="term" value="C:nucleus"/>
    <property type="evidence" value="ECO:0007669"/>
    <property type="project" value="TreeGrafter"/>
</dbReference>
<evidence type="ECO:0000259" key="4">
    <source>
        <dbReference type="PROSITE" id="PS50011"/>
    </source>
</evidence>
<dbReference type="PANTHER" id="PTHR24056:SF366">
    <property type="entry name" value="CYCLIN-DEPENDENT KINASE"/>
    <property type="match status" value="1"/>
</dbReference>
<comment type="similarity">
    <text evidence="1">Belongs to the protein kinase superfamily. CMGC Ser/Thr protein kinase family. CDC2/CDKX subfamily.</text>
</comment>
<dbReference type="GO" id="GO:0030332">
    <property type="term" value="F:cyclin binding"/>
    <property type="evidence" value="ECO:0007669"/>
    <property type="project" value="TreeGrafter"/>
</dbReference>
<dbReference type="FunFam" id="1.10.510.10:FF:000611">
    <property type="entry name" value="CMGC family protein kinase"/>
    <property type="match status" value="1"/>
</dbReference>
<name>A0AA87B863_9FABA</name>
<dbReference type="Gene3D" id="3.30.200.20">
    <property type="entry name" value="Phosphorylase Kinase, domain 1"/>
    <property type="match status" value="1"/>
</dbReference>
<dbReference type="InterPro" id="IPR050108">
    <property type="entry name" value="CDK"/>
</dbReference>
<dbReference type="EMBL" id="OY731408">
    <property type="protein sequence ID" value="CAJ1978436.1"/>
    <property type="molecule type" value="Genomic_DNA"/>
</dbReference>
<dbReference type="GO" id="GO:0004693">
    <property type="term" value="F:cyclin-dependent protein serine/threonine kinase activity"/>
    <property type="evidence" value="ECO:0007669"/>
    <property type="project" value="TreeGrafter"/>
</dbReference>
<reference evidence="5" key="1">
    <citation type="submission" date="2023-10" db="EMBL/GenBank/DDBJ databases">
        <authorList>
            <person name="Domelevo Entfellner J.-B."/>
        </authorList>
    </citation>
    <scope>NUCLEOTIDE SEQUENCE</scope>
</reference>
<evidence type="ECO:0000256" key="2">
    <source>
        <dbReference type="ARBA" id="ARBA00022741"/>
    </source>
</evidence>
<evidence type="ECO:0000256" key="1">
    <source>
        <dbReference type="ARBA" id="ARBA00006485"/>
    </source>
</evidence>
<dbReference type="GO" id="GO:0000307">
    <property type="term" value="C:cyclin-dependent protein kinase holoenzyme complex"/>
    <property type="evidence" value="ECO:0007669"/>
    <property type="project" value="TreeGrafter"/>
</dbReference>
<dbReference type="InterPro" id="IPR011009">
    <property type="entry name" value="Kinase-like_dom_sf"/>
</dbReference>
<keyword evidence="6" id="KW-1185">Reference proteome</keyword>
<gene>
    <name evidence="5" type="ORF">AYBTSS11_LOCUS30630</name>
</gene>
<keyword evidence="3" id="KW-0067">ATP-binding</keyword>
<dbReference type="InterPro" id="IPR008271">
    <property type="entry name" value="Ser/Thr_kinase_AS"/>
</dbReference>
<dbReference type="Gene3D" id="1.10.510.10">
    <property type="entry name" value="Transferase(Phosphotransferase) domain 1"/>
    <property type="match status" value="1"/>
</dbReference>
<dbReference type="PANTHER" id="PTHR24056">
    <property type="entry name" value="CELL DIVISION PROTEIN KINASE"/>
    <property type="match status" value="1"/>
</dbReference>